<dbReference type="GO" id="GO:0005737">
    <property type="term" value="C:cytoplasm"/>
    <property type="evidence" value="ECO:0007669"/>
    <property type="project" value="TreeGrafter"/>
</dbReference>
<feature type="compositionally biased region" description="Basic residues" evidence="2">
    <location>
        <begin position="15"/>
        <end position="27"/>
    </location>
</feature>
<sequence length="572" mass="66005">MDISPANIRDTPPHSRPRSRSRSRSKTRTPTSRSSSAQRRPSLNSTASSSSSISTISHKRSLSSSSLNKLIVTATQIDHDRSIPSVQVYLDNSLPLDFFKQDLISLIKVLKISKWHKRPLTTSNLLVNRISGALTNSIYKLEYVDQENNKLPALLLRVYGKNVDELIDRDNELSILIKLSQKRIGPRLLGIFSNGRFEQFLDGFVTLNKLQIRDEVISQILGRRMKDLHYKIELDEQSDLGPQPTCWKLIEKWLKLFETELLPGYLDANMDPQKIFMVSFPQFKKIIQKYKQWLFNKYDAENFTANYKFCHNDTQYGNLLLHESFKPEDIVYDSSASNDNVTTIKSTSNKKDTSLAVIDFEYSGPNFPAYDIANHFTEWMSDYHDAERSYYIHDDKYPTQVEQLNLIKSYVEYDFQYPSSNLKTEKKFDDLINDSTNPVSIIQYEIEKLYNECIYWRASPQIFWGLWGLIQNGPLKPPANNSNASEQGINGTYNITVGTESLTLDDKDEEDGVLLEDAITSNDDDFDYLKYANQKFALVLGELIQFGIIDKTDIDEEYWPVIKYLDTKTYNV</sequence>
<dbReference type="Pfam" id="PF01633">
    <property type="entry name" value="Choline_kinase"/>
    <property type="match status" value="1"/>
</dbReference>
<organism evidence="4 5">
    <name type="scientific">Candida maltosa (strain Xu316)</name>
    <name type="common">Yeast</name>
    <dbReference type="NCBI Taxonomy" id="1245528"/>
    <lineage>
        <taxon>Eukaryota</taxon>
        <taxon>Fungi</taxon>
        <taxon>Dikarya</taxon>
        <taxon>Ascomycota</taxon>
        <taxon>Saccharomycotina</taxon>
        <taxon>Pichiomycetes</taxon>
        <taxon>Debaryomycetaceae</taxon>
        <taxon>Candida/Lodderomyces clade</taxon>
        <taxon>Candida</taxon>
    </lineage>
</organism>
<dbReference type="STRING" id="1245528.M3ILI8"/>
<dbReference type="InterPro" id="IPR007521">
    <property type="entry name" value="Choline_kin_N"/>
</dbReference>
<dbReference type="OrthoDB" id="10267235at2759"/>
<dbReference type="CDD" id="cd05157">
    <property type="entry name" value="ETNK_euk"/>
    <property type="match status" value="1"/>
</dbReference>
<dbReference type="GO" id="GO:0004103">
    <property type="term" value="F:choline kinase activity"/>
    <property type="evidence" value="ECO:0007669"/>
    <property type="project" value="TreeGrafter"/>
</dbReference>
<proteinExistence type="inferred from homology"/>
<comment type="similarity">
    <text evidence="1">Belongs to the choline/ethanolamine kinase family.</text>
</comment>
<dbReference type="Gene3D" id="3.30.200.20">
    <property type="entry name" value="Phosphorylase Kinase, domain 1"/>
    <property type="match status" value="1"/>
</dbReference>
<name>M3ILI8_CANMX</name>
<dbReference type="GO" id="GO:0006646">
    <property type="term" value="P:phosphatidylethanolamine biosynthetic process"/>
    <property type="evidence" value="ECO:0007669"/>
    <property type="project" value="TreeGrafter"/>
</dbReference>
<dbReference type="PANTHER" id="PTHR22603">
    <property type="entry name" value="CHOLINE/ETHANOALAMINE KINASE"/>
    <property type="match status" value="1"/>
</dbReference>
<dbReference type="PANTHER" id="PTHR22603:SF93">
    <property type="entry name" value="RE24176P"/>
    <property type="match status" value="1"/>
</dbReference>
<reference evidence="4 5" key="1">
    <citation type="submission" date="2013-02" db="EMBL/GenBank/DDBJ databases">
        <title>Genome sequence of Candida maltosa Xu316, a potential industrial strain for xylitol and ethanol production.</title>
        <authorList>
            <person name="Yu J."/>
            <person name="Wang Q."/>
            <person name="Geng X."/>
            <person name="Bao W."/>
            <person name="He P."/>
            <person name="Cai J."/>
        </authorList>
    </citation>
    <scope>NUCLEOTIDE SEQUENCE [LARGE SCALE GENOMIC DNA]</scope>
    <source>
        <strain evidence="5">Xu316</strain>
    </source>
</reference>
<comment type="caution">
    <text evidence="4">The sequence shown here is derived from an EMBL/GenBank/DDBJ whole genome shotgun (WGS) entry which is preliminary data.</text>
</comment>
<dbReference type="Pfam" id="PF04428">
    <property type="entry name" value="Choline_kin_N"/>
    <property type="match status" value="1"/>
</dbReference>
<feature type="compositionally biased region" description="Low complexity" evidence="2">
    <location>
        <begin position="28"/>
        <end position="55"/>
    </location>
</feature>
<keyword evidence="5" id="KW-1185">Reference proteome</keyword>
<dbReference type="OMA" id="CEQVINW"/>
<dbReference type="InterPro" id="IPR011009">
    <property type="entry name" value="Kinase-like_dom_sf"/>
</dbReference>
<dbReference type="AlphaFoldDB" id="M3ILI8"/>
<accession>M3ILI8</accession>
<dbReference type="Proteomes" id="UP000011777">
    <property type="component" value="Unassembled WGS sequence"/>
</dbReference>
<feature type="region of interest" description="Disordered" evidence="2">
    <location>
        <begin position="1"/>
        <end position="55"/>
    </location>
</feature>
<evidence type="ECO:0000313" key="5">
    <source>
        <dbReference type="Proteomes" id="UP000011777"/>
    </source>
</evidence>
<evidence type="ECO:0000256" key="2">
    <source>
        <dbReference type="SAM" id="MobiDB-lite"/>
    </source>
</evidence>
<feature type="domain" description="Choline kinase N-terminal" evidence="3">
    <location>
        <begin position="77"/>
        <end position="124"/>
    </location>
</feature>
<dbReference type="GO" id="GO:0004305">
    <property type="term" value="F:ethanolamine kinase activity"/>
    <property type="evidence" value="ECO:0007669"/>
    <property type="project" value="TreeGrafter"/>
</dbReference>
<dbReference type="SUPFAM" id="SSF56112">
    <property type="entry name" value="Protein kinase-like (PK-like)"/>
    <property type="match status" value="1"/>
</dbReference>
<dbReference type="Gene3D" id="3.90.1200.10">
    <property type="match status" value="1"/>
</dbReference>
<dbReference type="eggNOG" id="KOG2686">
    <property type="taxonomic scope" value="Eukaryota"/>
</dbReference>
<keyword evidence="4" id="KW-0808">Transferase</keyword>
<evidence type="ECO:0000259" key="3">
    <source>
        <dbReference type="Pfam" id="PF04428"/>
    </source>
</evidence>
<protein>
    <submittedName>
        <fullName evidence="4">Choline kinase, putative</fullName>
    </submittedName>
</protein>
<evidence type="ECO:0000313" key="4">
    <source>
        <dbReference type="EMBL" id="EMG47241.1"/>
    </source>
</evidence>
<keyword evidence="4" id="KW-0418">Kinase</keyword>
<evidence type="ECO:0000256" key="1">
    <source>
        <dbReference type="ARBA" id="ARBA00038211"/>
    </source>
</evidence>
<dbReference type="EMBL" id="AOGT01001661">
    <property type="protein sequence ID" value="EMG47241.1"/>
    <property type="molecule type" value="Genomic_DNA"/>
</dbReference>
<gene>
    <name evidence="4" type="ORF">G210_2454</name>
</gene>
<dbReference type="HOGENOM" id="CLU_012712_4_2_1"/>